<dbReference type="PANTHER" id="PTHR37814:SF1">
    <property type="entry name" value="MEMBRANE PROTEIN"/>
    <property type="match status" value="1"/>
</dbReference>
<keyword evidence="1" id="KW-1133">Transmembrane helix</keyword>
<keyword evidence="1" id="KW-0812">Transmembrane</keyword>
<feature type="transmembrane region" description="Helical" evidence="1">
    <location>
        <begin position="217"/>
        <end position="238"/>
    </location>
</feature>
<evidence type="ECO:0000256" key="1">
    <source>
        <dbReference type="SAM" id="Phobius"/>
    </source>
</evidence>
<dbReference type="Proteomes" id="UP001248581">
    <property type="component" value="Chromosome"/>
</dbReference>
<feature type="transmembrane region" description="Helical" evidence="1">
    <location>
        <begin position="148"/>
        <end position="166"/>
    </location>
</feature>
<evidence type="ECO:0000313" key="2">
    <source>
        <dbReference type="EMBL" id="WNC67323.1"/>
    </source>
</evidence>
<evidence type="ECO:0000313" key="3">
    <source>
        <dbReference type="Proteomes" id="UP001248581"/>
    </source>
</evidence>
<dbReference type="RefSeq" id="WP_348386487.1">
    <property type="nucleotide sequence ID" value="NZ_CP134146.1"/>
</dbReference>
<gene>
    <name evidence="2" type="ORF">RI845_12435</name>
</gene>
<protein>
    <recommendedName>
        <fullName evidence="4">Membrane protein YkvI</fullName>
    </recommendedName>
</protein>
<feature type="transmembrane region" description="Helical" evidence="1">
    <location>
        <begin position="86"/>
        <end position="112"/>
    </location>
</feature>
<feature type="transmembrane region" description="Helical" evidence="1">
    <location>
        <begin position="118"/>
        <end position="136"/>
    </location>
</feature>
<feature type="transmembrane region" description="Helical" evidence="1">
    <location>
        <begin position="265"/>
        <end position="290"/>
    </location>
</feature>
<proteinExistence type="predicted"/>
<feature type="transmembrane region" description="Helical" evidence="1">
    <location>
        <begin position="43"/>
        <end position="65"/>
    </location>
</feature>
<feature type="transmembrane region" description="Helical" evidence="1">
    <location>
        <begin position="311"/>
        <end position="333"/>
    </location>
</feature>
<dbReference type="InterPro" id="IPR038728">
    <property type="entry name" value="YkvI-like"/>
</dbReference>
<keyword evidence="3" id="KW-1185">Reference proteome</keyword>
<dbReference type="PANTHER" id="PTHR37814">
    <property type="entry name" value="CONSERVED MEMBRANE PROTEIN"/>
    <property type="match status" value="1"/>
</dbReference>
<accession>A0ABY9TEW8</accession>
<dbReference type="EMBL" id="CP134146">
    <property type="protein sequence ID" value="WNC67323.1"/>
    <property type="molecule type" value="Genomic_DNA"/>
</dbReference>
<evidence type="ECO:0008006" key="4">
    <source>
        <dbReference type="Google" id="ProtNLM"/>
    </source>
</evidence>
<name>A0ABY9TEW8_9GAMM</name>
<sequence>MANSYFSRVILIPAAVWLSVFFGGSMGSGVELVQYVTINGPLGGFIAIASIATVIMAVIFLCFELSRAYQAYDYRQFSKIILGKLWWLYEIAILLSMIIVVAISSTAAGTVIGEYLSISPYIGQLALLSVVIFFTYKGREFIEKSMAVASVSLLIILAIIVGYVFLNLGDVVSTEIANDVVSTAPLAVGAQYAMVNVAFFPLLLFAGRHIKKTNESFVAGISAALVGVLPLIALHYALVSHYPEVLNSGAEVPVYWLLEKLGSSWLIDIYVVILFVLILQTGVGMMQGFVERIDNYMSERSGKSLTATQHAGVAGSMVLLSLLLSTMGIVGLILAGYKFLFLTFIAVFFIPLFTVGVYKLIKQKKNNAGLPVSDAG</sequence>
<organism evidence="2 3">
    <name type="scientific">Thalassotalea nanhaiensis</name>
    <dbReference type="NCBI Taxonomy" id="3065648"/>
    <lineage>
        <taxon>Bacteria</taxon>
        <taxon>Pseudomonadati</taxon>
        <taxon>Pseudomonadota</taxon>
        <taxon>Gammaproteobacteria</taxon>
        <taxon>Alteromonadales</taxon>
        <taxon>Colwelliaceae</taxon>
        <taxon>Thalassotalea</taxon>
    </lineage>
</organism>
<keyword evidence="1" id="KW-0472">Membrane</keyword>
<reference evidence="3" key="1">
    <citation type="submission" date="2023-09" db="EMBL/GenBank/DDBJ databases">
        <authorList>
            <person name="Li S."/>
            <person name="Li X."/>
            <person name="Zhang C."/>
            <person name="Zhao Z."/>
        </authorList>
    </citation>
    <scope>NUCLEOTIDE SEQUENCE [LARGE SCALE GENOMIC DNA]</scope>
    <source>
        <strain evidence="3">SQ345</strain>
    </source>
</reference>
<feature type="transmembrane region" description="Helical" evidence="1">
    <location>
        <begin position="186"/>
        <end position="205"/>
    </location>
</feature>
<feature type="transmembrane region" description="Helical" evidence="1">
    <location>
        <begin position="339"/>
        <end position="361"/>
    </location>
</feature>